<evidence type="ECO:0000313" key="3">
    <source>
        <dbReference type="Proteomes" id="UP000254554"/>
    </source>
</evidence>
<feature type="compositionally biased region" description="Basic and acidic residues" evidence="1">
    <location>
        <begin position="325"/>
        <end position="335"/>
    </location>
</feature>
<name>A0A377G714_9GAMM</name>
<dbReference type="RefSeq" id="WP_010652898.1">
    <property type="nucleotide sequence ID" value="NZ_UGGT01000001.1"/>
</dbReference>
<sequence>MYKDPIDDDVISYKYAPFYFVCDAKNVINIDSGDAHGIFTSGMTECVSLGIFVKESNEVKRLSLIHLPGGITSNTLDSPLGKKVIAAMVANAPEGAEIEAVIGFSSLHYPNGLFDDEEILDVLDKHLFELGFQLTRLELFAGNGRNLDESGFSFGINFNGKYGEFVNCHGLLAKGSLNFKEVYVDYSEMPKNRSQLAYLLNWARLRGDNKRWDELQNDLHRLEKIHFDKNFSRLKEMSFKLAKEDIPLENPAQLKDMLLRAREGENREVWEQIKTAIAQEIEQCTDKSTAVENYKSLLKLLFDKASSNQYHESFFSRTVQPGESKPWRQVEKYDSAAENASGAQESTSIDSDSADSGLPTTPKGLR</sequence>
<dbReference type="EMBL" id="UGGT01000001">
    <property type="protein sequence ID" value="STO20596.1"/>
    <property type="molecule type" value="Genomic_DNA"/>
</dbReference>
<organism evidence="2 3">
    <name type="scientific">Fluoribacter dumoffii</name>
    <dbReference type="NCBI Taxonomy" id="463"/>
    <lineage>
        <taxon>Bacteria</taxon>
        <taxon>Pseudomonadati</taxon>
        <taxon>Pseudomonadota</taxon>
        <taxon>Gammaproteobacteria</taxon>
        <taxon>Legionellales</taxon>
        <taxon>Legionellaceae</taxon>
        <taxon>Fluoribacter</taxon>
    </lineage>
</organism>
<dbReference type="OrthoDB" id="5642110at2"/>
<feature type="region of interest" description="Disordered" evidence="1">
    <location>
        <begin position="316"/>
        <end position="366"/>
    </location>
</feature>
<evidence type="ECO:0000256" key="1">
    <source>
        <dbReference type="SAM" id="MobiDB-lite"/>
    </source>
</evidence>
<keyword evidence="3" id="KW-1185">Reference proteome</keyword>
<dbReference type="AlphaFoldDB" id="A0A377G714"/>
<dbReference type="GeneID" id="93292718"/>
<dbReference type="Proteomes" id="UP000254554">
    <property type="component" value="Unassembled WGS sequence"/>
</dbReference>
<reference evidence="2 3" key="1">
    <citation type="submission" date="2018-06" db="EMBL/GenBank/DDBJ databases">
        <authorList>
            <consortium name="Pathogen Informatics"/>
            <person name="Doyle S."/>
        </authorList>
    </citation>
    <scope>NUCLEOTIDE SEQUENCE [LARGE SCALE GENOMIC DNA]</scope>
    <source>
        <strain evidence="2 3">NCTC11370</strain>
    </source>
</reference>
<gene>
    <name evidence="2" type="ORF">NCTC11370_00655</name>
</gene>
<proteinExistence type="predicted"/>
<protein>
    <submittedName>
        <fullName evidence="2">Uncharacterized protein</fullName>
    </submittedName>
</protein>
<feature type="compositionally biased region" description="Polar residues" evidence="1">
    <location>
        <begin position="341"/>
        <end position="351"/>
    </location>
</feature>
<accession>A0A377G714</accession>
<evidence type="ECO:0000313" key="2">
    <source>
        <dbReference type="EMBL" id="STO20596.1"/>
    </source>
</evidence>